<dbReference type="RefSeq" id="WP_075777836.1">
    <property type="nucleotide sequence ID" value="NZ_JAIBNN010000001.1"/>
</dbReference>
<comment type="caution">
    <text evidence="3">The sequence shown here is derived from an EMBL/GenBank/DDBJ whole genome shotgun (WGS) entry which is preliminary data.</text>
</comment>
<dbReference type="AlphaFoldDB" id="A0A2T4Q3B2"/>
<dbReference type="GO" id="GO:0016491">
    <property type="term" value="F:oxidoreductase activity"/>
    <property type="evidence" value="ECO:0007669"/>
    <property type="project" value="UniProtKB-KW"/>
</dbReference>
<gene>
    <name evidence="3" type="ORF">BU085_01740</name>
</gene>
<dbReference type="Pfam" id="PF00106">
    <property type="entry name" value="adh_short"/>
    <property type="match status" value="1"/>
</dbReference>
<proteinExistence type="inferred from homology"/>
<dbReference type="SUPFAM" id="SSF51735">
    <property type="entry name" value="NAD(P)-binding Rossmann-fold domains"/>
    <property type="match status" value="1"/>
</dbReference>
<evidence type="ECO:0000313" key="4">
    <source>
        <dbReference type="Proteomes" id="UP000240717"/>
    </source>
</evidence>
<dbReference type="Proteomes" id="UP000240717">
    <property type="component" value="Unassembled WGS sequence"/>
</dbReference>
<accession>A0A2T4Q3B2</accession>
<name>A0A2T4Q3B2_STAWA</name>
<evidence type="ECO:0000256" key="1">
    <source>
        <dbReference type="ARBA" id="ARBA00006484"/>
    </source>
</evidence>
<dbReference type="Gene3D" id="3.40.50.720">
    <property type="entry name" value="NAD(P)-binding Rossmann-like Domain"/>
    <property type="match status" value="1"/>
</dbReference>
<dbReference type="PANTHER" id="PTHR44196:SF1">
    <property type="entry name" value="DEHYDROGENASE_REDUCTASE SDR FAMILY MEMBER 7B"/>
    <property type="match status" value="1"/>
</dbReference>
<protein>
    <submittedName>
        <fullName evidence="3">KR domain-containing protein</fullName>
    </submittedName>
</protein>
<dbReference type="PRINTS" id="PR00081">
    <property type="entry name" value="GDHRDH"/>
</dbReference>
<dbReference type="InterPro" id="IPR002347">
    <property type="entry name" value="SDR_fam"/>
</dbReference>
<comment type="similarity">
    <text evidence="1">Belongs to the short-chain dehydrogenases/reductases (SDR) family.</text>
</comment>
<dbReference type="PANTHER" id="PTHR44196">
    <property type="entry name" value="DEHYDROGENASE/REDUCTASE SDR FAMILY MEMBER 7B"/>
    <property type="match status" value="1"/>
</dbReference>
<organism evidence="3 4">
    <name type="scientific">Staphylococcus warneri</name>
    <dbReference type="NCBI Taxonomy" id="1292"/>
    <lineage>
        <taxon>Bacteria</taxon>
        <taxon>Bacillati</taxon>
        <taxon>Bacillota</taxon>
        <taxon>Bacilli</taxon>
        <taxon>Bacillales</taxon>
        <taxon>Staphylococcaceae</taxon>
        <taxon>Staphylococcus</taxon>
    </lineage>
</organism>
<evidence type="ECO:0000313" key="3">
    <source>
        <dbReference type="EMBL" id="PTI52399.1"/>
    </source>
</evidence>
<dbReference type="InterPro" id="IPR036291">
    <property type="entry name" value="NAD(P)-bd_dom_sf"/>
</dbReference>
<dbReference type="CDD" id="cd05233">
    <property type="entry name" value="SDR_c"/>
    <property type="match status" value="1"/>
</dbReference>
<evidence type="ECO:0000256" key="2">
    <source>
        <dbReference type="ARBA" id="ARBA00023002"/>
    </source>
</evidence>
<dbReference type="GO" id="GO:0016020">
    <property type="term" value="C:membrane"/>
    <property type="evidence" value="ECO:0007669"/>
    <property type="project" value="TreeGrafter"/>
</dbReference>
<dbReference type="EMBL" id="PZEV01000003">
    <property type="protein sequence ID" value="PTI52399.1"/>
    <property type="molecule type" value="Genomic_DNA"/>
</dbReference>
<reference evidence="3 4" key="1">
    <citation type="journal article" date="2016" name="Front. Microbiol.">
        <title>Comprehensive Phylogenetic Analysis of Bovine Non-aureus Staphylococci Species Based on Whole-Genome Sequencing.</title>
        <authorList>
            <person name="Naushad S."/>
            <person name="Barkema H.W."/>
            <person name="Luby C."/>
            <person name="Condas L.A."/>
            <person name="Nobrega D.B."/>
            <person name="Carson D.A."/>
            <person name="De Buck J."/>
        </authorList>
    </citation>
    <scope>NUCLEOTIDE SEQUENCE [LARGE SCALE GENOMIC DNA]</scope>
    <source>
        <strain evidence="3 4">SNUC 2993</strain>
    </source>
</reference>
<keyword evidence="2" id="KW-0560">Oxidoreductase</keyword>
<sequence>MIGQHYIITGGTSGLGLDIVHELIKRGTHVTILARDMQKFRQIHFGNQSSLVDVIECDLQNRQDIVNISSQIKTPIHGLIYSSGLGYFKSIASHTAEQMIETYDVNLISFNLLYNTIKPYLIKHAHIVGISSQAAFVTQSHAAHYGASKAAFNQVLNALRLEEPNLHVMSVNTGPIDTPFHQKADPSLSYFNQYRSIMIQSNQLAQRIVEGIIKEKQEINAPTWMHQMLKLYQLAPRFLEKHFSHLFNNKSNH</sequence>